<name>A0ACD5T957_AVESA</name>
<reference evidence="1" key="1">
    <citation type="submission" date="2021-05" db="EMBL/GenBank/DDBJ databases">
        <authorList>
            <person name="Scholz U."/>
            <person name="Mascher M."/>
            <person name="Fiebig A."/>
        </authorList>
    </citation>
    <scope>NUCLEOTIDE SEQUENCE [LARGE SCALE GENOMIC DNA]</scope>
</reference>
<evidence type="ECO:0000313" key="1">
    <source>
        <dbReference type="EnsemblPlants" id="AVESA.00010b.r2.1AG0013240.1.CDS"/>
    </source>
</evidence>
<accession>A0ACD5T957</accession>
<evidence type="ECO:0000313" key="2">
    <source>
        <dbReference type="Proteomes" id="UP001732700"/>
    </source>
</evidence>
<proteinExistence type="predicted"/>
<organism evidence="1 2">
    <name type="scientific">Avena sativa</name>
    <name type="common">Oat</name>
    <dbReference type="NCBI Taxonomy" id="4498"/>
    <lineage>
        <taxon>Eukaryota</taxon>
        <taxon>Viridiplantae</taxon>
        <taxon>Streptophyta</taxon>
        <taxon>Embryophyta</taxon>
        <taxon>Tracheophyta</taxon>
        <taxon>Spermatophyta</taxon>
        <taxon>Magnoliopsida</taxon>
        <taxon>Liliopsida</taxon>
        <taxon>Poales</taxon>
        <taxon>Poaceae</taxon>
        <taxon>BOP clade</taxon>
        <taxon>Pooideae</taxon>
        <taxon>Poodae</taxon>
        <taxon>Poeae</taxon>
        <taxon>Poeae Chloroplast Group 1 (Aveneae type)</taxon>
        <taxon>Aveninae</taxon>
        <taxon>Avena</taxon>
    </lineage>
</organism>
<dbReference type="EnsemblPlants" id="AVESA.00010b.r2.1AG0013240.1">
    <property type="protein sequence ID" value="AVESA.00010b.r2.1AG0013240.1.CDS"/>
    <property type="gene ID" value="AVESA.00010b.r2.1AG0013240"/>
</dbReference>
<dbReference type="Proteomes" id="UP001732700">
    <property type="component" value="Chromosome 1A"/>
</dbReference>
<protein>
    <submittedName>
        <fullName evidence="1">Uncharacterized protein</fullName>
    </submittedName>
</protein>
<keyword evidence="2" id="KW-1185">Reference proteome</keyword>
<sequence>MADVWSCGVTLYVMLVGAYPFEDQDDPKNIKKTIQRIAAVDYKIPDNIHISYECRQLISLIFTSNPMKRIKMKEIKSHPWFLKNLPGELTEQAQSSYYKKSSGMPSFSKQTNLEIMRIVEEAKRGPRSTGTGYGYGDEGYGEEEKKEETNEPEQNDEEDECDKQVREVLESRELDMSSLRIE</sequence>
<reference evidence="1" key="2">
    <citation type="submission" date="2025-09" db="UniProtKB">
        <authorList>
            <consortium name="EnsemblPlants"/>
        </authorList>
    </citation>
    <scope>IDENTIFICATION</scope>
</reference>